<organism evidence="2 3">
    <name type="scientific">Leptospira interrogans str. 2002000626</name>
    <dbReference type="NCBI Taxonomy" id="996803"/>
    <lineage>
        <taxon>Bacteria</taxon>
        <taxon>Pseudomonadati</taxon>
        <taxon>Spirochaetota</taxon>
        <taxon>Spirochaetia</taxon>
        <taxon>Leptospirales</taxon>
        <taxon>Leptospiraceae</taxon>
        <taxon>Leptospira</taxon>
    </lineage>
</organism>
<keyword evidence="1" id="KW-0472">Membrane</keyword>
<name>A0A829D0E1_LEPIR</name>
<comment type="caution">
    <text evidence="2">The sequence shown here is derived from an EMBL/GenBank/DDBJ whole genome shotgun (WGS) entry which is preliminary data.</text>
</comment>
<dbReference type="Proteomes" id="UP000012329">
    <property type="component" value="Unassembled WGS sequence"/>
</dbReference>
<evidence type="ECO:0000313" key="3">
    <source>
        <dbReference type="Proteomes" id="UP000012329"/>
    </source>
</evidence>
<gene>
    <name evidence="2" type="ORF">LEP1GSC029_0451</name>
</gene>
<dbReference type="AlphaFoldDB" id="A0A829D0E1"/>
<evidence type="ECO:0000313" key="2">
    <source>
        <dbReference type="EMBL" id="EMY05184.1"/>
    </source>
</evidence>
<protein>
    <submittedName>
        <fullName evidence="2">Uncharacterized protein</fullName>
    </submittedName>
</protein>
<keyword evidence="1" id="KW-1133">Transmembrane helix</keyword>
<sequence>MQREKNFIWEKFILRNGSFLLSQDTKRFFWIHVVCPLLDVFHFITFGSGFRGM</sequence>
<feature type="transmembrane region" description="Helical" evidence="1">
    <location>
        <begin position="28"/>
        <end position="50"/>
    </location>
</feature>
<evidence type="ECO:0000256" key="1">
    <source>
        <dbReference type="SAM" id="Phobius"/>
    </source>
</evidence>
<reference evidence="2 3" key="1">
    <citation type="submission" date="2013-02" db="EMBL/GenBank/DDBJ databases">
        <authorList>
            <person name="Harkins D.M."/>
            <person name="Durkin A.S."/>
            <person name="Brinkac L.M."/>
            <person name="Haft D.H."/>
            <person name="Selengut J.D."/>
            <person name="Sanka R."/>
            <person name="DePew J."/>
            <person name="Purushe J."/>
            <person name="Whelen A.C."/>
            <person name="Vinetz J.M."/>
            <person name="Sutton G.G."/>
            <person name="Nierman W.C."/>
            <person name="Fouts D.E."/>
        </authorList>
    </citation>
    <scope>NUCLEOTIDE SEQUENCE [LARGE SCALE GENOMIC DNA]</scope>
    <source>
        <strain evidence="2 3">2002000626</strain>
    </source>
</reference>
<keyword evidence="1" id="KW-0812">Transmembrane</keyword>
<dbReference type="EMBL" id="AFJL02000091">
    <property type="protein sequence ID" value="EMY05184.1"/>
    <property type="molecule type" value="Genomic_DNA"/>
</dbReference>
<accession>A0A829D0E1</accession>
<proteinExistence type="predicted"/>